<organism evidence="2 3">
    <name type="scientific">Roseococcus suduntuyensis</name>
    <dbReference type="NCBI Taxonomy" id="455361"/>
    <lineage>
        <taxon>Bacteria</taxon>
        <taxon>Pseudomonadati</taxon>
        <taxon>Pseudomonadota</taxon>
        <taxon>Alphaproteobacteria</taxon>
        <taxon>Acetobacterales</taxon>
        <taxon>Roseomonadaceae</taxon>
        <taxon>Roseococcus</taxon>
    </lineage>
</organism>
<dbReference type="InterPro" id="IPR027372">
    <property type="entry name" value="Phytase-like_dom"/>
</dbReference>
<dbReference type="Pfam" id="PF13449">
    <property type="entry name" value="Phytase-like"/>
    <property type="match status" value="1"/>
</dbReference>
<evidence type="ECO:0000313" key="2">
    <source>
        <dbReference type="EMBL" id="MBB3898376.1"/>
    </source>
</evidence>
<protein>
    <recommendedName>
        <fullName evidence="1">Phytase-like domain-containing protein</fullName>
    </recommendedName>
</protein>
<dbReference type="Proteomes" id="UP000553193">
    <property type="component" value="Unassembled WGS sequence"/>
</dbReference>
<comment type="caution">
    <text evidence="2">The sequence shown here is derived from an EMBL/GenBank/DDBJ whole genome shotgun (WGS) entry which is preliminary data.</text>
</comment>
<keyword evidence="3" id="KW-1185">Reference proteome</keyword>
<sequence length="269" mass="28878">MLDTSAWRFGGFSGLHMTSDLTLTAVSDRGRWWRARLELDAAGAPRSISGVRHGPLRDATGAPLRGITHGDAEALTRLPDGDWLVGFERRHRIQRHRQLEGPGAPFPTPPGLTDAPSNGGLEGLTLLADGRLLALAEQLRGTAPGTTRAWLGTIEGRRVAWTPRDYAPATPMVPTGAAGLPDGGALVVERDFSLFSGFRCRLAHLPPQAFAGHAPLRGETLLRLPGDGPADNWEGVAVARRAGRTLVALISDDNERAAQRSMILLYEMP</sequence>
<dbReference type="RefSeq" id="WP_184383444.1">
    <property type="nucleotide sequence ID" value="NZ_JACIDJ010000002.1"/>
</dbReference>
<gene>
    <name evidence="2" type="ORF">GGQ83_001813</name>
</gene>
<evidence type="ECO:0000313" key="3">
    <source>
        <dbReference type="Proteomes" id="UP000553193"/>
    </source>
</evidence>
<reference evidence="2 3" key="1">
    <citation type="submission" date="2020-08" db="EMBL/GenBank/DDBJ databases">
        <title>Genomic Encyclopedia of Type Strains, Phase IV (KMG-IV): sequencing the most valuable type-strain genomes for metagenomic binning, comparative biology and taxonomic classification.</title>
        <authorList>
            <person name="Goeker M."/>
        </authorList>
    </citation>
    <scope>NUCLEOTIDE SEQUENCE [LARGE SCALE GENOMIC DNA]</scope>
    <source>
        <strain evidence="2 3">DSM 19979</strain>
    </source>
</reference>
<dbReference type="EMBL" id="JACIDJ010000002">
    <property type="protein sequence ID" value="MBB3898376.1"/>
    <property type="molecule type" value="Genomic_DNA"/>
</dbReference>
<evidence type="ECO:0000259" key="1">
    <source>
        <dbReference type="Pfam" id="PF13449"/>
    </source>
</evidence>
<proteinExistence type="predicted"/>
<name>A0A840ACW8_9PROT</name>
<dbReference type="AlphaFoldDB" id="A0A840ACW8"/>
<accession>A0A840ACW8</accession>
<feature type="domain" description="Phytase-like" evidence="1">
    <location>
        <begin position="8"/>
        <end position="254"/>
    </location>
</feature>